<name>A0A6B3SSK0_9BURK</name>
<dbReference type="RefSeq" id="WP_163967659.1">
    <property type="nucleotide sequence ID" value="NZ_JAAIVB010000074.1"/>
</dbReference>
<dbReference type="Proteomes" id="UP000482155">
    <property type="component" value="Unassembled WGS sequence"/>
</dbReference>
<keyword evidence="2" id="KW-1185">Reference proteome</keyword>
<dbReference type="AlphaFoldDB" id="A0A6B3SSK0"/>
<dbReference type="EMBL" id="JAAIVB010000074">
    <property type="protein sequence ID" value="NEX63727.1"/>
    <property type="molecule type" value="Genomic_DNA"/>
</dbReference>
<organism evidence="1 2">
    <name type="scientific">Noviherbaspirillum galbum</name>
    <dbReference type="NCBI Taxonomy" id="2709383"/>
    <lineage>
        <taxon>Bacteria</taxon>
        <taxon>Pseudomonadati</taxon>
        <taxon>Pseudomonadota</taxon>
        <taxon>Betaproteobacteria</taxon>
        <taxon>Burkholderiales</taxon>
        <taxon>Oxalobacteraceae</taxon>
        <taxon>Noviherbaspirillum</taxon>
    </lineage>
</organism>
<comment type="caution">
    <text evidence="1">The sequence shown here is derived from an EMBL/GenBank/DDBJ whole genome shotgun (WGS) entry which is preliminary data.</text>
</comment>
<gene>
    <name evidence="1" type="ORF">G3574_21835</name>
</gene>
<accession>A0A6B3SSK0</accession>
<reference evidence="1 2" key="1">
    <citation type="submission" date="2020-02" db="EMBL/GenBank/DDBJ databases">
        <authorList>
            <person name="Kim M.K."/>
        </authorList>
    </citation>
    <scope>NUCLEOTIDE SEQUENCE [LARGE SCALE GENOMIC DNA]</scope>
    <source>
        <strain evidence="1 2">17J57-3</strain>
    </source>
</reference>
<evidence type="ECO:0000313" key="2">
    <source>
        <dbReference type="Proteomes" id="UP000482155"/>
    </source>
</evidence>
<protein>
    <submittedName>
        <fullName evidence="1">Uncharacterized protein</fullName>
    </submittedName>
</protein>
<proteinExistence type="predicted"/>
<evidence type="ECO:0000313" key="1">
    <source>
        <dbReference type="EMBL" id="NEX63727.1"/>
    </source>
</evidence>
<sequence length="142" mass="15708">MLQIKQSEGNATRMPGIVMNRHAEGNRFSAVRQVDSVSAYGKLSSFNGGFEEGLEACFRHFRNRLALASDSSLYVEEADVEIVRGSGEDIPQEFIAQVLQVIPPDGRAACHRGEDLALAFQQLPLVRDDETGDRLDLRFAIV</sequence>